<name>A0A6B8W0Y9_9CORY</name>
<evidence type="ECO:0000256" key="3">
    <source>
        <dbReference type="RuleBase" id="RU000363"/>
    </source>
</evidence>
<gene>
    <name evidence="4" type="primary">sdh</name>
    <name evidence="4" type="ORF">COCCU_00915</name>
</gene>
<comment type="similarity">
    <text evidence="1 3">Belongs to the short-chain dehydrogenases/reductases (SDR) family.</text>
</comment>
<dbReference type="KEGG" id="cok:COCCU_00915"/>
<dbReference type="PRINTS" id="PR00080">
    <property type="entry name" value="SDRFAMILY"/>
</dbReference>
<dbReference type="Pfam" id="PF00106">
    <property type="entry name" value="adh_short"/>
    <property type="match status" value="1"/>
</dbReference>
<dbReference type="Proteomes" id="UP000424462">
    <property type="component" value="Chromosome"/>
</dbReference>
<dbReference type="EMBL" id="CP046455">
    <property type="protein sequence ID" value="QGU06151.1"/>
    <property type="molecule type" value="Genomic_DNA"/>
</dbReference>
<evidence type="ECO:0000313" key="4">
    <source>
        <dbReference type="EMBL" id="QGU06151.1"/>
    </source>
</evidence>
<dbReference type="FunFam" id="3.40.50.720:FF:000047">
    <property type="entry name" value="NADP-dependent L-serine/L-allo-threonine dehydrogenase"/>
    <property type="match status" value="1"/>
</dbReference>
<dbReference type="AlphaFoldDB" id="A0A6B8W0Y9"/>
<dbReference type="GO" id="GO:0031132">
    <property type="term" value="F:serine 3-dehydrogenase activity"/>
    <property type="evidence" value="ECO:0007669"/>
    <property type="project" value="UniProtKB-EC"/>
</dbReference>
<dbReference type="PANTHER" id="PTHR42901:SF1">
    <property type="entry name" value="ALCOHOL DEHYDROGENASE"/>
    <property type="match status" value="1"/>
</dbReference>
<dbReference type="PRINTS" id="PR00081">
    <property type="entry name" value="GDHRDH"/>
</dbReference>
<evidence type="ECO:0000256" key="2">
    <source>
        <dbReference type="ARBA" id="ARBA00023002"/>
    </source>
</evidence>
<evidence type="ECO:0000313" key="5">
    <source>
        <dbReference type="Proteomes" id="UP000424462"/>
    </source>
</evidence>
<accession>A0A6B8W0Y9</accession>
<dbReference type="InterPro" id="IPR036291">
    <property type="entry name" value="NAD(P)-bd_dom_sf"/>
</dbReference>
<organism evidence="4 5">
    <name type="scientific">Corynebacterium occultum</name>
    <dbReference type="NCBI Taxonomy" id="2675219"/>
    <lineage>
        <taxon>Bacteria</taxon>
        <taxon>Bacillati</taxon>
        <taxon>Actinomycetota</taxon>
        <taxon>Actinomycetes</taxon>
        <taxon>Mycobacteriales</taxon>
        <taxon>Corynebacteriaceae</taxon>
        <taxon>Corynebacterium</taxon>
    </lineage>
</organism>
<dbReference type="InterPro" id="IPR002347">
    <property type="entry name" value="SDR_fam"/>
</dbReference>
<keyword evidence="2 4" id="KW-0560">Oxidoreductase</keyword>
<dbReference type="PANTHER" id="PTHR42901">
    <property type="entry name" value="ALCOHOL DEHYDROGENASE"/>
    <property type="match status" value="1"/>
</dbReference>
<sequence length="240" mass="25704">MAQTENSQKTAIVTGASSGIGAATAAALAKDGWKVIVAARRKDKIEEVAAEIGGIPIELDVTSEESVANLVAQVGEVDLLVNNAGGAKGLDSLAEANLDDWRWMYETNVLGTVRVTKALLDKLVAAEGHVVNVVSVASFFIYPGGAGYNAAKFAESALSQVLRLEHHQENPIRVTQIDPGRVDTDFSLVRFKGDQSKAEAVYADKLNLTAEDVAESIRWVAAQPKHVNIDRIIMKPRDQA</sequence>
<proteinExistence type="inferred from homology"/>
<dbReference type="SUPFAM" id="SSF51735">
    <property type="entry name" value="NAD(P)-binding Rossmann-fold domains"/>
    <property type="match status" value="1"/>
</dbReference>
<evidence type="ECO:0000256" key="1">
    <source>
        <dbReference type="ARBA" id="ARBA00006484"/>
    </source>
</evidence>
<reference evidence="4 5" key="1">
    <citation type="submission" date="2019-11" db="EMBL/GenBank/DDBJ databases">
        <title>Complete genome sequence of Corynebacterium kalinowskii 1959, a novel Corynebacterium species isolated from soil of a small paddock in Vilsendorf, Germany.</title>
        <authorList>
            <person name="Schaffert L."/>
            <person name="Ruwe M."/>
            <person name="Milse J."/>
            <person name="Hanuschka K."/>
            <person name="Ortseifen V."/>
            <person name="Droste J."/>
            <person name="Brandt D."/>
            <person name="Schlueter L."/>
            <person name="Kutter Y."/>
            <person name="Vinke S."/>
            <person name="Viehoefer P."/>
            <person name="Jacob L."/>
            <person name="Luebke N.-C."/>
            <person name="Schulte-Berndt E."/>
            <person name="Hain C."/>
            <person name="Linder M."/>
            <person name="Schmidt P."/>
            <person name="Wollenschlaeger L."/>
            <person name="Luttermann T."/>
            <person name="Thieme E."/>
            <person name="Hassa J."/>
            <person name="Haak M."/>
            <person name="Wittchen M."/>
            <person name="Mentz A."/>
            <person name="Persicke M."/>
            <person name="Busche T."/>
            <person name="Ruckert C."/>
        </authorList>
    </citation>
    <scope>NUCLEOTIDE SEQUENCE [LARGE SCALE GENOMIC DNA]</scope>
    <source>
        <strain evidence="4 5">2039</strain>
    </source>
</reference>
<dbReference type="EC" id="1.1.1.276" evidence="4"/>
<keyword evidence="5" id="KW-1185">Reference proteome</keyword>
<dbReference type="RefSeq" id="WP_156229754.1">
    <property type="nucleotide sequence ID" value="NZ_CP046455.1"/>
</dbReference>
<protein>
    <submittedName>
        <fullName evidence="4">Serine 3-dehydrogenase</fullName>
        <ecNumber evidence="4">1.1.1.276</ecNumber>
    </submittedName>
</protein>
<dbReference type="Gene3D" id="3.40.50.720">
    <property type="entry name" value="NAD(P)-binding Rossmann-like Domain"/>
    <property type="match status" value="1"/>
</dbReference>